<name>A0ABY4A5U6_9BURK</name>
<keyword evidence="1" id="KW-0472">Membrane</keyword>
<sequence length="213" mass="24109">MFVDMPTHEIAPERLDTGEWPLHAAERTPKDRRHHAYTGLFLYGLAAIVVSKTLTALLEFAIGENVFTQAIDFIVIPAGGLWGFLKHRLGPGLIWTSREWIDFGNRTWNKRKHYTDESKPVELKTLPLDALAVVCHAHKNDEDGCVSYSCHLSELEYIAVHRWVIDLRTLKRFDSEDACLAFTRVAAAHCAISGWLYHNDTLEGGTARLEKLA</sequence>
<keyword evidence="1" id="KW-0812">Transmembrane</keyword>
<protein>
    <recommendedName>
        <fullName evidence="4">SMODS-associating 2TM beta-strand rich effector domain-containing protein</fullName>
    </recommendedName>
</protein>
<evidence type="ECO:0000313" key="2">
    <source>
        <dbReference type="EMBL" id="UOD28931.1"/>
    </source>
</evidence>
<organism evidence="2 3">
    <name type="scientific">Massilia violaceinigra</name>
    <dbReference type="NCBI Taxonomy" id="2045208"/>
    <lineage>
        <taxon>Bacteria</taxon>
        <taxon>Pseudomonadati</taxon>
        <taxon>Pseudomonadota</taxon>
        <taxon>Betaproteobacteria</taxon>
        <taxon>Burkholderiales</taxon>
        <taxon>Oxalobacteraceae</taxon>
        <taxon>Telluria group</taxon>
        <taxon>Massilia</taxon>
    </lineage>
</organism>
<keyword evidence="1" id="KW-1133">Transmembrane helix</keyword>
<dbReference type="RefSeq" id="WP_243490130.1">
    <property type="nucleotide sequence ID" value="NZ_CP063361.1"/>
</dbReference>
<feature type="transmembrane region" description="Helical" evidence="1">
    <location>
        <begin position="40"/>
        <end position="60"/>
    </location>
</feature>
<reference evidence="2 3" key="1">
    <citation type="submission" date="2020-10" db="EMBL/GenBank/DDBJ databases">
        <title>Genome analysis of Massilia species.</title>
        <authorList>
            <person name="Jung D.-H."/>
        </authorList>
    </citation>
    <scope>NUCLEOTIDE SEQUENCE [LARGE SCALE GENOMIC DNA]</scope>
    <source>
        <strain evidence="3">sipir</strain>
    </source>
</reference>
<keyword evidence="3" id="KW-1185">Reference proteome</keyword>
<evidence type="ECO:0008006" key="4">
    <source>
        <dbReference type="Google" id="ProtNLM"/>
    </source>
</evidence>
<proteinExistence type="predicted"/>
<evidence type="ECO:0000313" key="3">
    <source>
        <dbReference type="Proteomes" id="UP000831532"/>
    </source>
</evidence>
<dbReference type="EMBL" id="CP063361">
    <property type="protein sequence ID" value="UOD28931.1"/>
    <property type="molecule type" value="Genomic_DNA"/>
</dbReference>
<gene>
    <name evidence="2" type="ORF">INH39_26385</name>
</gene>
<evidence type="ECO:0000256" key="1">
    <source>
        <dbReference type="SAM" id="Phobius"/>
    </source>
</evidence>
<dbReference type="Proteomes" id="UP000831532">
    <property type="component" value="Chromosome"/>
</dbReference>
<feature type="transmembrane region" description="Helical" evidence="1">
    <location>
        <begin position="66"/>
        <end position="85"/>
    </location>
</feature>
<accession>A0ABY4A5U6</accession>